<organism evidence="10 11">
    <name type="scientific">Mycena maculata</name>
    <dbReference type="NCBI Taxonomy" id="230809"/>
    <lineage>
        <taxon>Eukaryota</taxon>
        <taxon>Fungi</taxon>
        <taxon>Dikarya</taxon>
        <taxon>Basidiomycota</taxon>
        <taxon>Agaricomycotina</taxon>
        <taxon>Agaricomycetes</taxon>
        <taxon>Agaricomycetidae</taxon>
        <taxon>Agaricales</taxon>
        <taxon>Marasmiineae</taxon>
        <taxon>Mycenaceae</taxon>
        <taxon>Mycena</taxon>
    </lineage>
</organism>
<feature type="modified residue" description="4-aspartylphosphate" evidence="6">
    <location>
        <position position="905"/>
    </location>
</feature>
<dbReference type="PRINTS" id="PR00344">
    <property type="entry name" value="BCTRLSENSOR"/>
</dbReference>
<dbReference type="Gene3D" id="1.10.287.130">
    <property type="match status" value="1"/>
</dbReference>
<dbReference type="GO" id="GO:0009927">
    <property type="term" value="F:histidine phosphotransfer kinase activity"/>
    <property type="evidence" value="ECO:0007669"/>
    <property type="project" value="TreeGrafter"/>
</dbReference>
<evidence type="ECO:0000256" key="5">
    <source>
        <dbReference type="ARBA" id="ARBA00022777"/>
    </source>
</evidence>
<name>A0AAD7I015_9AGAR</name>
<keyword evidence="3 6" id="KW-0597">Phosphoprotein</keyword>
<dbReference type="EMBL" id="JARJLG010000179">
    <property type="protein sequence ID" value="KAJ7731932.1"/>
    <property type="molecule type" value="Genomic_DNA"/>
</dbReference>
<evidence type="ECO:0000313" key="11">
    <source>
        <dbReference type="Proteomes" id="UP001215280"/>
    </source>
</evidence>
<dbReference type="PANTHER" id="PTHR43047:SF72">
    <property type="entry name" value="OSMOSENSING HISTIDINE PROTEIN KINASE SLN1"/>
    <property type="match status" value="1"/>
</dbReference>
<comment type="catalytic activity">
    <reaction evidence="1">
        <text>ATP + protein L-histidine = ADP + protein N-phospho-L-histidine.</text>
        <dbReference type="EC" id="2.7.13.3"/>
    </reaction>
</comment>
<feature type="region of interest" description="Disordered" evidence="7">
    <location>
        <begin position="810"/>
        <end position="832"/>
    </location>
</feature>
<evidence type="ECO:0000256" key="1">
    <source>
        <dbReference type="ARBA" id="ARBA00000085"/>
    </source>
</evidence>
<keyword evidence="5" id="KW-0418">Kinase</keyword>
<proteinExistence type="predicted"/>
<sequence>MPGKASETTPDEDVDALAQWTLFLQEYRKGKERPPPPPLRSARAVKAAKAATSVPPVVPTYPPGEISPATARAIAEFYDEYGFLPPPRADEETVRRQTIQEFNLFRPDQAENFHRCSSLVNSFFQFAPVCTISLFHNDVQVVVSKAGEFPLPIGIPATSTETEGEALALETSICAHVVLKKKGETVELNELAGDWRFTGNPLCAADSKGVKGYIGVPLSLEVDPSNPDNSERVTVGVLALMSNRPFLRLSATQLKVLDDLSTMLSVQLRSTWESWQRTKETRLRNAVSLFLEKALVEPSQQALMDAEAAAPPVQGAEPGATAKAVDMKVLTSGLLSNASKQLQELLEVDFAIVIDLGSFHATKLNDRRERSHTWVVDGQESQTKARLSKGILGSSSSEAYSGYEKKFNTPEAMAAIANFLDMYVITGRSSFSGSGSFSGLETLLTLSPTSPSSVTGSPGSGLPGAIPHLALPIYSSHRPNLLIVLASAAPFFSFKPSDVTFVSNVGLVLAARLAQNAIVEADAAKTAFVSQISHELRTPLHGLLGQLDLLRDAFASREFSAVPSLLDCAEYCGAALRDIADNVLDFGKMAQASRDGVDTSVAPQHVLVDLAQITLETSRDCWLRQVQWQLASGSMASPALGPSPSVELLVEYEDRAMLKNWWMSLDVTGFKRILNTLVGNSLKYTSQGLITVSLTSGRGPDSTPAGGAQYITLRVDDTGSGIEPEFLDKIFDPFTQADTFSPGAGLGLHICKSVVDRMHGVITVESRPGGGSSFSVVLPVEDIELGVAGSPRAMRRTFVSAHAISKLEINPLPSPPLSSPSLSEPNSAETVTSIHTDTAPLPQTANAAEVDEQHLKILVVDDNAISRKILIRMLKKSNVTAYEADDGVNALEVFREVHPHVVWTDVSMPRMDGVTAAREMRTIERDQGWTPSHIVAITGLGLSDEYIRREALLGPAALDGWLIKGQTNLTSLKDDLAAVRRKLSSISVP</sequence>
<dbReference type="InterPro" id="IPR036890">
    <property type="entry name" value="HATPase_C_sf"/>
</dbReference>
<dbReference type="SUPFAM" id="SSF55781">
    <property type="entry name" value="GAF domain-like"/>
    <property type="match status" value="1"/>
</dbReference>
<dbReference type="Gene3D" id="3.40.50.2300">
    <property type="match status" value="1"/>
</dbReference>
<evidence type="ECO:0000313" key="10">
    <source>
        <dbReference type="EMBL" id="KAJ7731932.1"/>
    </source>
</evidence>
<keyword evidence="11" id="KW-1185">Reference proteome</keyword>
<dbReference type="Pfam" id="PF02518">
    <property type="entry name" value="HATPase_c"/>
    <property type="match status" value="1"/>
</dbReference>
<dbReference type="EC" id="2.7.13.3" evidence="2"/>
<feature type="domain" description="Histidine kinase" evidence="8">
    <location>
        <begin position="531"/>
        <end position="782"/>
    </location>
</feature>
<dbReference type="SUPFAM" id="SSF52172">
    <property type="entry name" value="CheY-like"/>
    <property type="match status" value="1"/>
</dbReference>
<dbReference type="SMART" id="SM00388">
    <property type="entry name" value="HisKA"/>
    <property type="match status" value="1"/>
</dbReference>
<evidence type="ECO:0000256" key="3">
    <source>
        <dbReference type="ARBA" id="ARBA00022553"/>
    </source>
</evidence>
<evidence type="ECO:0000256" key="2">
    <source>
        <dbReference type="ARBA" id="ARBA00012438"/>
    </source>
</evidence>
<dbReference type="CDD" id="cd17546">
    <property type="entry name" value="REC_hyHK_CKI1_RcsC-like"/>
    <property type="match status" value="1"/>
</dbReference>
<dbReference type="PROSITE" id="PS50109">
    <property type="entry name" value="HIS_KIN"/>
    <property type="match status" value="1"/>
</dbReference>
<dbReference type="Proteomes" id="UP001215280">
    <property type="component" value="Unassembled WGS sequence"/>
</dbReference>
<dbReference type="SMART" id="SM00387">
    <property type="entry name" value="HATPase_c"/>
    <property type="match status" value="1"/>
</dbReference>
<dbReference type="InterPro" id="IPR003661">
    <property type="entry name" value="HisK_dim/P_dom"/>
</dbReference>
<evidence type="ECO:0000256" key="6">
    <source>
        <dbReference type="PROSITE-ProRule" id="PRU00169"/>
    </source>
</evidence>
<reference evidence="10" key="1">
    <citation type="submission" date="2023-03" db="EMBL/GenBank/DDBJ databases">
        <title>Massive genome expansion in bonnet fungi (Mycena s.s.) driven by repeated elements and novel gene families across ecological guilds.</title>
        <authorList>
            <consortium name="Lawrence Berkeley National Laboratory"/>
            <person name="Harder C.B."/>
            <person name="Miyauchi S."/>
            <person name="Viragh M."/>
            <person name="Kuo A."/>
            <person name="Thoen E."/>
            <person name="Andreopoulos B."/>
            <person name="Lu D."/>
            <person name="Skrede I."/>
            <person name="Drula E."/>
            <person name="Henrissat B."/>
            <person name="Morin E."/>
            <person name="Kohler A."/>
            <person name="Barry K."/>
            <person name="LaButti K."/>
            <person name="Morin E."/>
            <person name="Salamov A."/>
            <person name="Lipzen A."/>
            <person name="Mereny Z."/>
            <person name="Hegedus B."/>
            <person name="Baldrian P."/>
            <person name="Stursova M."/>
            <person name="Weitz H."/>
            <person name="Taylor A."/>
            <person name="Grigoriev I.V."/>
            <person name="Nagy L.G."/>
            <person name="Martin F."/>
            <person name="Kauserud H."/>
        </authorList>
    </citation>
    <scope>NUCLEOTIDE SEQUENCE</scope>
    <source>
        <strain evidence="10">CBHHK188m</strain>
    </source>
</reference>
<accession>A0AAD7I015</accession>
<dbReference type="InterPro" id="IPR001789">
    <property type="entry name" value="Sig_transdc_resp-reg_receiver"/>
</dbReference>
<dbReference type="CDD" id="cd00082">
    <property type="entry name" value="HisKA"/>
    <property type="match status" value="1"/>
</dbReference>
<keyword evidence="4" id="KW-0808">Transferase</keyword>
<dbReference type="Gene3D" id="3.30.565.10">
    <property type="entry name" value="Histidine kinase-like ATPase, C-terminal domain"/>
    <property type="match status" value="1"/>
</dbReference>
<gene>
    <name evidence="10" type="ORF">DFH07DRAFT_846816</name>
</gene>
<evidence type="ECO:0000256" key="7">
    <source>
        <dbReference type="SAM" id="MobiDB-lite"/>
    </source>
</evidence>
<dbReference type="Pfam" id="PF00072">
    <property type="entry name" value="Response_reg"/>
    <property type="match status" value="1"/>
</dbReference>
<evidence type="ECO:0000259" key="8">
    <source>
        <dbReference type="PROSITE" id="PS50109"/>
    </source>
</evidence>
<dbReference type="AlphaFoldDB" id="A0AAD7I015"/>
<dbReference type="InterPro" id="IPR011006">
    <property type="entry name" value="CheY-like_superfamily"/>
</dbReference>
<dbReference type="InterPro" id="IPR004358">
    <property type="entry name" value="Sig_transdc_His_kin-like_C"/>
</dbReference>
<dbReference type="SMART" id="SM00448">
    <property type="entry name" value="REC"/>
    <property type="match status" value="1"/>
</dbReference>
<dbReference type="Pfam" id="PF00512">
    <property type="entry name" value="HisKA"/>
    <property type="match status" value="1"/>
</dbReference>
<dbReference type="SUPFAM" id="SSF55874">
    <property type="entry name" value="ATPase domain of HSP90 chaperone/DNA topoisomerase II/histidine kinase"/>
    <property type="match status" value="1"/>
</dbReference>
<evidence type="ECO:0000259" key="9">
    <source>
        <dbReference type="PROSITE" id="PS50110"/>
    </source>
</evidence>
<dbReference type="PANTHER" id="PTHR43047">
    <property type="entry name" value="TWO-COMPONENT HISTIDINE PROTEIN KINASE"/>
    <property type="match status" value="1"/>
</dbReference>
<dbReference type="GO" id="GO:0005886">
    <property type="term" value="C:plasma membrane"/>
    <property type="evidence" value="ECO:0007669"/>
    <property type="project" value="TreeGrafter"/>
</dbReference>
<evidence type="ECO:0000256" key="4">
    <source>
        <dbReference type="ARBA" id="ARBA00022679"/>
    </source>
</evidence>
<feature type="domain" description="Response regulatory" evidence="9">
    <location>
        <begin position="856"/>
        <end position="979"/>
    </location>
</feature>
<dbReference type="InterPro" id="IPR003594">
    <property type="entry name" value="HATPase_dom"/>
</dbReference>
<protein>
    <recommendedName>
        <fullName evidence="2">histidine kinase</fullName>
        <ecNumber evidence="2">2.7.13.3</ecNumber>
    </recommendedName>
</protein>
<dbReference type="InterPro" id="IPR005467">
    <property type="entry name" value="His_kinase_dom"/>
</dbReference>
<dbReference type="PROSITE" id="PS50110">
    <property type="entry name" value="RESPONSE_REGULATORY"/>
    <property type="match status" value="1"/>
</dbReference>
<dbReference type="GO" id="GO:0000155">
    <property type="term" value="F:phosphorelay sensor kinase activity"/>
    <property type="evidence" value="ECO:0007669"/>
    <property type="project" value="InterPro"/>
</dbReference>
<dbReference type="SUPFAM" id="SSF47384">
    <property type="entry name" value="Homodimeric domain of signal transducing histidine kinase"/>
    <property type="match status" value="1"/>
</dbReference>
<dbReference type="InterPro" id="IPR036097">
    <property type="entry name" value="HisK_dim/P_sf"/>
</dbReference>
<comment type="caution">
    <text evidence="10">The sequence shown here is derived from an EMBL/GenBank/DDBJ whole genome shotgun (WGS) entry which is preliminary data.</text>
</comment>